<name>A0A0F9CUP3_9ZZZZ</name>
<sequence length="273" mass="31456">TVRPVPPTEKEVVSLLLPRLRSPEPDATRLVDEVPETHFERLIGEFKVKHHKTDRPHVMVMSTGRCATVSLFKLFQNSNLEAYHSYWLKAHSFNSFEMLARLAANRYDDMSAAEEWASTRTAEWLGEKPMIGLNHSDTVFAPVFAAIHKKSRFVYLRRDPKKVCNSFNSKGQWNDGVNHFRPVMYDLPFKFAVPDVNPVDGIAWHINFTEKYSRAFGRVMGDRFIEISADKLFAQDKDEITKLLEFTGSDIPLDDAVEHFKTKINEKAHKCRS</sequence>
<dbReference type="EMBL" id="LAZR01031729">
    <property type="protein sequence ID" value="KKL52899.1"/>
    <property type="molecule type" value="Genomic_DNA"/>
</dbReference>
<dbReference type="SUPFAM" id="SSF52540">
    <property type="entry name" value="P-loop containing nucleoside triphosphate hydrolases"/>
    <property type="match status" value="1"/>
</dbReference>
<proteinExistence type="predicted"/>
<protein>
    <recommendedName>
        <fullName evidence="2">Sulfotransferase domain-containing protein</fullName>
    </recommendedName>
</protein>
<reference evidence="1" key="1">
    <citation type="journal article" date="2015" name="Nature">
        <title>Complex archaea that bridge the gap between prokaryotes and eukaryotes.</title>
        <authorList>
            <person name="Spang A."/>
            <person name="Saw J.H."/>
            <person name="Jorgensen S.L."/>
            <person name="Zaremba-Niedzwiedzka K."/>
            <person name="Martijn J."/>
            <person name="Lind A.E."/>
            <person name="van Eijk R."/>
            <person name="Schleper C."/>
            <person name="Guy L."/>
            <person name="Ettema T.J."/>
        </authorList>
    </citation>
    <scope>NUCLEOTIDE SEQUENCE</scope>
</reference>
<accession>A0A0F9CUP3</accession>
<gene>
    <name evidence="1" type="ORF">LCGC14_2280870</name>
</gene>
<evidence type="ECO:0008006" key="2">
    <source>
        <dbReference type="Google" id="ProtNLM"/>
    </source>
</evidence>
<feature type="non-terminal residue" evidence="1">
    <location>
        <position position="1"/>
    </location>
</feature>
<evidence type="ECO:0000313" key="1">
    <source>
        <dbReference type="EMBL" id="KKL52899.1"/>
    </source>
</evidence>
<dbReference type="InterPro" id="IPR027417">
    <property type="entry name" value="P-loop_NTPase"/>
</dbReference>
<dbReference type="Gene3D" id="3.40.50.300">
    <property type="entry name" value="P-loop containing nucleotide triphosphate hydrolases"/>
    <property type="match status" value="1"/>
</dbReference>
<dbReference type="AlphaFoldDB" id="A0A0F9CUP3"/>
<comment type="caution">
    <text evidence="1">The sequence shown here is derived from an EMBL/GenBank/DDBJ whole genome shotgun (WGS) entry which is preliminary data.</text>
</comment>
<organism evidence="1">
    <name type="scientific">marine sediment metagenome</name>
    <dbReference type="NCBI Taxonomy" id="412755"/>
    <lineage>
        <taxon>unclassified sequences</taxon>
        <taxon>metagenomes</taxon>
        <taxon>ecological metagenomes</taxon>
    </lineage>
</organism>